<dbReference type="InterPro" id="IPR013324">
    <property type="entry name" value="RNA_pol_sigma_r3/r4-like"/>
</dbReference>
<name>A0A8S5UT78_9CAUD</name>
<dbReference type="EMBL" id="BK016135">
    <property type="protein sequence ID" value="DAF97669.1"/>
    <property type="molecule type" value="Genomic_DNA"/>
</dbReference>
<sequence length="78" mass="8601">MDVQHREIRALLSGMAPRRATEAVRAAGLPPDEETCIVEVDVLGRSCLQTAARLNLSVDGLYKLRRRAYAHLADDIKG</sequence>
<organism evidence="1">
    <name type="scientific">Siphoviridae sp. ct4fm14</name>
    <dbReference type="NCBI Taxonomy" id="2825331"/>
    <lineage>
        <taxon>Viruses</taxon>
        <taxon>Duplodnaviria</taxon>
        <taxon>Heunggongvirae</taxon>
        <taxon>Uroviricota</taxon>
        <taxon>Caudoviricetes</taxon>
    </lineage>
</organism>
<evidence type="ECO:0000313" key="1">
    <source>
        <dbReference type="EMBL" id="DAF97669.1"/>
    </source>
</evidence>
<proteinExistence type="predicted"/>
<accession>A0A8S5UT78</accession>
<dbReference type="SUPFAM" id="SSF88659">
    <property type="entry name" value="Sigma3 and sigma4 domains of RNA polymerase sigma factors"/>
    <property type="match status" value="1"/>
</dbReference>
<reference evidence="1" key="1">
    <citation type="journal article" date="2021" name="Proc. Natl. Acad. Sci. U.S.A.">
        <title>A Catalog of Tens of Thousands of Viruses from Human Metagenomes Reveals Hidden Associations with Chronic Diseases.</title>
        <authorList>
            <person name="Tisza M.J."/>
            <person name="Buck C.B."/>
        </authorList>
    </citation>
    <scope>NUCLEOTIDE SEQUENCE</scope>
    <source>
        <strain evidence="1">Ct4fm14</strain>
    </source>
</reference>
<protein>
    <submittedName>
        <fullName evidence="1">ECF sigma factor</fullName>
    </submittedName>
</protein>